<comment type="catalytic activity">
    <reaction evidence="7 8 9">
        <text>L-cysteine + L-glutamate + ATP = gamma-L-glutamyl-L-cysteine + ADP + phosphate + H(+)</text>
        <dbReference type="Rhea" id="RHEA:13285"/>
        <dbReference type="ChEBI" id="CHEBI:15378"/>
        <dbReference type="ChEBI" id="CHEBI:29985"/>
        <dbReference type="ChEBI" id="CHEBI:30616"/>
        <dbReference type="ChEBI" id="CHEBI:35235"/>
        <dbReference type="ChEBI" id="CHEBI:43474"/>
        <dbReference type="ChEBI" id="CHEBI:58173"/>
        <dbReference type="ChEBI" id="CHEBI:456216"/>
        <dbReference type="EC" id="6.3.2.2"/>
    </reaction>
</comment>
<keyword evidence="3 8" id="KW-0436">Ligase</keyword>
<proteinExistence type="inferred from homology"/>
<evidence type="ECO:0000259" key="10">
    <source>
        <dbReference type="Pfam" id="PF04262"/>
    </source>
</evidence>
<organism evidence="11 12">
    <name type="scientific">Bordetella genomosp. 11</name>
    <dbReference type="NCBI Taxonomy" id="1416808"/>
    <lineage>
        <taxon>Bacteria</taxon>
        <taxon>Pseudomonadati</taxon>
        <taxon>Pseudomonadota</taxon>
        <taxon>Betaproteobacteria</taxon>
        <taxon>Burkholderiales</taxon>
        <taxon>Alcaligenaceae</taxon>
        <taxon>Bordetella</taxon>
    </lineage>
</organism>
<keyword evidence="5 8" id="KW-0547">Nucleotide-binding</keyword>
<dbReference type="EMBL" id="NEVS01000004">
    <property type="protein sequence ID" value="OZI62592.1"/>
    <property type="molecule type" value="Genomic_DNA"/>
</dbReference>
<feature type="domain" description="Glutamate--cysteine ligase" evidence="10">
    <location>
        <begin position="14"/>
        <end position="376"/>
    </location>
</feature>
<evidence type="ECO:0000256" key="1">
    <source>
        <dbReference type="ARBA" id="ARBA00005006"/>
    </source>
</evidence>
<dbReference type="RefSeq" id="WP_094843965.1">
    <property type="nucleotide sequence ID" value="NZ_NEVS01000004.1"/>
</dbReference>
<keyword evidence="6 8" id="KW-0067">ATP-binding</keyword>
<dbReference type="GO" id="GO:0004357">
    <property type="term" value="F:glutamate-cysteine ligase activity"/>
    <property type="evidence" value="ECO:0007669"/>
    <property type="project" value="UniProtKB-UniRule"/>
</dbReference>
<evidence type="ECO:0000256" key="3">
    <source>
        <dbReference type="ARBA" id="ARBA00022598"/>
    </source>
</evidence>
<evidence type="ECO:0000256" key="5">
    <source>
        <dbReference type="ARBA" id="ARBA00022741"/>
    </source>
</evidence>
<dbReference type="EC" id="6.3.2.2" evidence="8"/>
<comment type="pathway">
    <text evidence="1 8 9">Sulfur metabolism; glutathione biosynthesis; glutathione from L-cysteine and L-glutamate: step 1/2.</text>
</comment>
<evidence type="ECO:0000256" key="8">
    <source>
        <dbReference type="HAMAP-Rule" id="MF_00578"/>
    </source>
</evidence>
<dbReference type="PANTHER" id="PTHR38761:SF1">
    <property type="entry name" value="GLUTAMATE--CYSTEINE LIGASE"/>
    <property type="match status" value="1"/>
</dbReference>
<keyword evidence="12" id="KW-1185">Reference proteome</keyword>
<comment type="similarity">
    <text evidence="2 8">Belongs to the glutamate--cysteine ligase type 1 family. Type 1 subfamily.</text>
</comment>
<protein>
    <recommendedName>
        <fullName evidence="8">Glutamate--cysteine ligase</fullName>
        <ecNumber evidence="8">6.3.2.2</ecNumber>
    </recommendedName>
    <alternativeName>
        <fullName evidence="8">Gamma-ECS</fullName>
        <shortName evidence="8">GCS</shortName>
    </alternativeName>
    <alternativeName>
        <fullName evidence="8">Gamma-glutamylcysteine synthetase</fullName>
    </alternativeName>
</protein>
<name>A0A261UMI1_9BORD</name>
<evidence type="ECO:0000256" key="4">
    <source>
        <dbReference type="ARBA" id="ARBA00022684"/>
    </source>
</evidence>
<dbReference type="GO" id="GO:0005524">
    <property type="term" value="F:ATP binding"/>
    <property type="evidence" value="ECO:0007669"/>
    <property type="project" value="UniProtKB-KW"/>
</dbReference>
<evidence type="ECO:0000313" key="11">
    <source>
        <dbReference type="EMBL" id="OZI62592.1"/>
    </source>
</evidence>
<sequence length="528" mass="58680">MTDISARRLARLDANRDLLSLTLRGIEKEGLRIDAHGRLSRRPHPVALGSALTNEHVTTDYSEALLELITGTQGNVAGLIGELEDIHRFVYANLGDELIWNQSMPAALPDEADIPIAWYGTSNTGMLKHVYRRGLAHRYGKTMQCIAGVHYNFSLDDRIWDLLEHTGADEQERRSSGYIALIRNFTRFSWLLMYLFGAAPALSKDFLRGRDHPLQTLGADTLYLPYATSLRMGDLGYQNPAQSQLKPCYNDLSTFLQRLYSAVTMPWPAYEAIGTHRDGEWIQLNTNILQIENEYYSSIRPKRATGRGERPITALAERGVQYVEVRCLDIDPFEPVGIAADTARFVDAFLLFCATAESPYFDEAGFCSKSASNFNRVVNEGRKPGLELMRDGSPTSLREWGKELLDRITPYAELLDAAYGGQAYRQAVAAQAGKLDEPQSTPSARLLDDLKRTGASFLEYTLAQSSRHARTLLDTPLPSDKAAAYAEMARASLAGQAAIEAGDTIDFDTYVSRFHQALKPPTAAATRV</sequence>
<dbReference type="Proteomes" id="UP000215767">
    <property type="component" value="Unassembled WGS sequence"/>
</dbReference>
<dbReference type="GO" id="GO:0005829">
    <property type="term" value="C:cytosol"/>
    <property type="evidence" value="ECO:0007669"/>
    <property type="project" value="TreeGrafter"/>
</dbReference>
<dbReference type="Pfam" id="PF04262">
    <property type="entry name" value="Glu_cys_ligase"/>
    <property type="match status" value="1"/>
</dbReference>
<dbReference type="AlphaFoldDB" id="A0A261UMI1"/>
<dbReference type="OrthoDB" id="9803907at2"/>
<comment type="caution">
    <text evidence="11">The sequence shown here is derived from an EMBL/GenBank/DDBJ whole genome shotgun (WGS) entry which is preliminary data.</text>
</comment>
<evidence type="ECO:0000313" key="12">
    <source>
        <dbReference type="Proteomes" id="UP000215767"/>
    </source>
</evidence>
<dbReference type="NCBIfam" id="TIGR01434">
    <property type="entry name" value="glu_cys_ligase"/>
    <property type="match status" value="1"/>
</dbReference>
<gene>
    <name evidence="8" type="primary">gshA</name>
    <name evidence="11" type="ORF">CAL28_25935</name>
</gene>
<dbReference type="InterPro" id="IPR014746">
    <property type="entry name" value="Gln_synth/guanido_kin_cat_dom"/>
</dbReference>
<reference evidence="12" key="1">
    <citation type="submission" date="2017-05" db="EMBL/GenBank/DDBJ databases">
        <title>Complete and WGS of Bordetella genogroups.</title>
        <authorList>
            <person name="Spilker T."/>
            <person name="Lipuma J."/>
        </authorList>
    </citation>
    <scope>NUCLEOTIDE SEQUENCE [LARGE SCALE GENOMIC DNA]</scope>
    <source>
        <strain evidence="12">AU8856</strain>
    </source>
</reference>
<dbReference type="GO" id="GO:0046872">
    <property type="term" value="F:metal ion binding"/>
    <property type="evidence" value="ECO:0007669"/>
    <property type="project" value="TreeGrafter"/>
</dbReference>
<evidence type="ECO:0000256" key="9">
    <source>
        <dbReference type="RuleBase" id="RU004391"/>
    </source>
</evidence>
<accession>A0A261UMI1</accession>
<evidence type="ECO:0000256" key="6">
    <source>
        <dbReference type="ARBA" id="ARBA00022840"/>
    </source>
</evidence>
<dbReference type="GO" id="GO:0006750">
    <property type="term" value="P:glutathione biosynthetic process"/>
    <property type="evidence" value="ECO:0007669"/>
    <property type="project" value="UniProtKB-UniRule"/>
</dbReference>
<evidence type="ECO:0000256" key="2">
    <source>
        <dbReference type="ARBA" id="ARBA00008772"/>
    </source>
</evidence>
<keyword evidence="4 8" id="KW-0317">Glutathione biosynthesis</keyword>
<dbReference type="PANTHER" id="PTHR38761">
    <property type="entry name" value="GLUTAMATE--CYSTEINE LIGASE"/>
    <property type="match status" value="1"/>
</dbReference>
<dbReference type="SUPFAM" id="SSF55931">
    <property type="entry name" value="Glutamine synthetase/guanido kinase"/>
    <property type="match status" value="1"/>
</dbReference>
<evidence type="ECO:0000256" key="7">
    <source>
        <dbReference type="ARBA" id="ARBA00048819"/>
    </source>
</evidence>
<dbReference type="InterPro" id="IPR006334">
    <property type="entry name" value="Glut_cys_ligase"/>
</dbReference>
<dbReference type="Gene3D" id="3.30.590.20">
    <property type="match status" value="1"/>
</dbReference>
<dbReference type="UniPathway" id="UPA00142">
    <property type="reaction ID" value="UER00209"/>
</dbReference>
<dbReference type="InterPro" id="IPR007370">
    <property type="entry name" value="Glu_cys_ligase"/>
</dbReference>
<dbReference type="HAMAP" id="MF_00578">
    <property type="entry name" value="Glu_cys_ligase"/>
    <property type="match status" value="1"/>
</dbReference>